<proteinExistence type="predicted"/>
<name>A0A7X9QFQ1_STRRT</name>
<comment type="caution">
    <text evidence="1">The sequence shown here is derived from an EMBL/GenBank/DDBJ whole genome shotgun (WGS) entry which is preliminary data.</text>
</comment>
<protein>
    <submittedName>
        <fullName evidence="1">YbbR-like domain-containing protein</fullName>
    </submittedName>
</protein>
<dbReference type="Pfam" id="PF07949">
    <property type="entry name" value="YbbR"/>
    <property type="match status" value="3"/>
</dbReference>
<reference evidence="1 2" key="1">
    <citation type="submission" date="2020-04" db="EMBL/GenBank/DDBJ databases">
        <title>MicrobeNet Type strains.</title>
        <authorList>
            <person name="Nicholson A.C."/>
        </authorList>
    </citation>
    <scope>NUCLEOTIDE SEQUENCE [LARGE SCALE GENOMIC DNA]</scope>
    <source>
        <strain evidence="1 2">DSM 22768</strain>
    </source>
</reference>
<accession>A0A7X9QFQ1</accession>
<dbReference type="AlphaFoldDB" id="A0A7X9QFQ1"/>
<dbReference type="InterPro" id="IPR053154">
    <property type="entry name" value="c-di-AMP_regulator"/>
</dbReference>
<sequence length="318" mass="35190">MFKRIFTKRLWLALVSIFFAILLFLTANSVNYSSRNHTSGLLQTYSHTLENVPIDIKYDSNKYFISGYSYDTEVYLTSTNRVKLDSEINDDTRHFKVVADLSNAREGTNRVPLEVKNLPSGVSAESSPTTITVNVGKKKTKTFRVEGKINADQIADGYRLAKVSTGVSEVEVTSDEATINQIDHVAAILPEEEILSKDYSSTVTLQAVSENGKILPSIINPTKTDLDVDVEELSKKVPIVVELTGQLNSNLSDIRYELQTKEAVVYGKQAELDKTAYVKVKVNISDVTKDTTKTVSLSAGNLKVSPDKVTVKLTAKKK</sequence>
<dbReference type="PANTHER" id="PTHR37804:SF1">
    <property type="entry name" value="CDAA REGULATORY PROTEIN CDAR"/>
    <property type="match status" value="1"/>
</dbReference>
<dbReference type="Gene3D" id="2.170.120.40">
    <property type="entry name" value="YbbR-like domain"/>
    <property type="match status" value="2"/>
</dbReference>
<dbReference type="Gene3D" id="2.170.120.30">
    <property type="match status" value="1"/>
</dbReference>
<evidence type="ECO:0000313" key="1">
    <source>
        <dbReference type="EMBL" id="NMD49181.1"/>
    </source>
</evidence>
<evidence type="ECO:0000313" key="2">
    <source>
        <dbReference type="Proteomes" id="UP000532121"/>
    </source>
</evidence>
<dbReference type="InterPro" id="IPR012505">
    <property type="entry name" value="YbbR"/>
</dbReference>
<dbReference type="EMBL" id="JABASA010000009">
    <property type="protein sequence ID" value="NMD49181.1"/>
    <property type="molecule type" value="Genomic_DNA"/>
</dbReference>
<dbReference type="RefSeq" id="WP_003088728.1">
    <property type="nucleotide sequence ID" value="NZ_CP043405.1"/>
</dbReference>
<organism evidence="1 2">
    <name type="scientific">Streptococcus ratti</name>
    <dbReference type="NCBI Taxonomy" id="1341"/>
    <lineage>
        <taxon>Bacteria</taxon>
        <taxon>Bacillati</taxon>
        <taxon>Bacillota</taxon>
        <taxon>Bacilli</taxon>
        <taxon>Lactobacillales</taxon>
        <taxon>Streptococcaceae</taxon>
        <taxon>Streptococcus</taxon>
    </lineage>
</organism>
<gene>
    <name evidence="1" type="ORF">HHO37_05745</name>
</gene>
<dbReference type="PANTHER" id="PTHR37804">
    <property type="entry name" value="CDAA REGULATORY PROTEIN CDAR"/>
    <property type="match status" value="1"/>
</dbReference>
<dbReference type="Proteomes" id="UP000532121">
    <property type="component" value="Unassembled WGS sequence"/>
</dbReference>